<dbReference type="InterPro" id="IPR020845">
    <property type="entry name" value="AMP-binding_CS"/>
</dbReference>
<dbReference type="InterPro" id="IPR000873">
    <property type="entry name" value="AMP-dep_synth/lig_dom"/>
</dbReference>
<protein>
    <recommendedName>
        <fullName evidence="1">AMP-dependent synthetase/ligase domain-containing protein</fullName>
    </recommendedName>
</protein>
<proteinExistence type="predicted"/>
<sequence length="725" mass="79744">MDYKPLDSITVIDIEALGVGSQLAKQLHGSLGEIIRTYGNGTPATWLHISKKLLTPDLPFSFHQMMYYGCYKNFGPDPPAWIPEPENAVFTNVGKLLEKRGKEFMGSSYSDPLSSFSSFQEFSVSNPEVYWRTVLDEMNITFSKPPNCILQINDSPESKFSSPGGQWLPGAVFNPAKDCLSLNENRSLDDVAIIWRDEGYDDLPLKRLTLRELRAEVWLVAHALNSIGFEKGTAIAIDMPMNVNAVVIYLAIVLAGHVVVSIADSFAAREISTRLDISKAKAIFTQDLIIRGDKSIPLYSRVVDAQAPLAIVIPTNSTGFSMKLRDGDISWHAFLDKVKDLKGVEFDAVEQSAESFTNILFSSGTTGEPKAIPWTLVTPLKAAADAWCHMDIHKGDVVAWPTNLGWMMGPWLVYASLLNKASMALYNGSPLSSGFVKFIQDAKTTMLGVIPSIVRSWKSTNCTSGYDWSSIRCFASTGEASSVDEYLWLMGRACYKPIIEYCGGTEIGGGFVTGSMLQAQALAAFSTPAMGCSLFILGDDGSPIPQNMPGIGELALGPFMFGASSSLLNADHYDIYFKGMPIWNGMLMRRHGDLFERSPRGFYRAHGRADDTMNLGGIKVSSVEIERICNTVNNSILETAAIGVPPQGGGPERLVIAIVFKNPSETSIDLDKLKQSFNSAIQKNLNPLFRVHRVVPYPSLPRTATNKVMRRILRQQLTLEHKTKL</sequence>
<feature type="domain" description="AMP-dependent synthetase/ligase" evidence="1">
    <location>
        <begin position="189"/>
        <end position="555"/>
    </location>
</feature>
<reference evidence="2 3" key="2">
    <citation type="journal article" date="2009" name="PLoS ONE">
        <title>An integrated genetic and cytogenetic map of the cucumber genome.</title>
        <authorList>
            <person name="Ren Y."/>
            <person name="Zhang Z."/>
            <person name="Liu J."/>
            <person name="Staub J.E."/>
            <person name="Han Y."/>
            <person name="Cheng Z."/>
            <person name="Li X."/>
            <person name="Lu J."/>
            <person name="Miao H."/>
            <person name="Kang H."/>
            <person name="Xie B."/>
            <person name="Gu X."/>
            <person name="Wang X."/>
            <person name="Du Y."/>
            <person name="Jin W."/>
            <person name="Huang S."/>
        </authorList>
    </citation>
    <scope>NUCLEOTIDE SEQUENCE [LARGE SCALE GENOMIC DNA]</scope>
    <source>
        <strain evidence="3">cv. 9930</strain>
    </source>
</reference>
<dbReference type="SUPFAM" id="SSF56801">
    <property type="entry name" value="Acetyl-CoA synthetase-like"/>
    <property type="match status" value="1"/>
</dbReference>
<dbReference type="InterPro" id="IPR045851">
    <property type="entry name" value="AMP-bd_C_sf"/>
</dbReference>
<dbReference type="OrthoDB" id="10253115at2759"/>
<evidence type="ECO:0000313" key="2">
    <source>
        <dbReference type="EMBL" id="KGN63781.1"/>
    </source>
</evidence>
<gene>
    <name evidence="2" type="ORF">Csa_1G015740</name>
</gene>
<dbReference type="OMA" id="TGWIMYM"/>
<dbReference type="AlphaFoldDB" id="A0A0A0LUS2"/>
<reference evidence="2 3" key="3">
    <citation type="journal article" date="2010" name="BMC Genomics">
        <title>Transcriptome sequencing and comparative analysis of cucumber flowers with different sex types.</title>
        <authorList>
            <person name="Guo S."/>
            <person name="Zheng Y."/>
            <person name="Joung J.G."/>
            <person name="Liu S."/>
            <person name="Zhang Z."/>
            <person name="Crasta O.R."/>
            <person name="Sobral B.W."/>
            <person name="Xu Y."/>
            <person name="Huang S."/>
            <person name="Fei Z."/>
        </authorList>
    </citation>
    <scope>NUCLEOTIDE SEQUENCE [LARGE SCALE GENOMIC DNA]</scope>
    <source>
        <strain evidence="3">cv. 9930</strain>
    </source>
</reference>
<dbReference type="eggNOG" id="KOG1175">
    <property type="taxonomic scope" value="Eukaryota"/>
</dbReference>
<organism evidence="2 3">
    <name type="scientific">Cucumis sativus</name>
    <name type="common">Cucumber</name>
    <dbReference type="NCBI Taxonomy" id="3659"/>
    <lineage>
        <taxon>Eukaryota</taxon>
        <taxon>Viridiplantae</taxon>
        <taxon>Streptophyta</taxon>
        <taxon>Embryophyta</taxon>
        <taxon>Tracheophyta</taxon>
        <taxon>Spermatophyta</taxon>
        <taxon>Magnoliopsida</taxon>
        <taxon>eudicotyledons</taxon>
        <taxon>Gunneridae</taxon>
        <taxon>Pentapetalae</taxon>
        <taxon>rosids</taxon>
        <taxon>fabids</taxon>
        <taxon>Cucurbitales</taxon>
        <taxon>Cucurbitaceae</taxon>
        <taxon>Benincaseae</taxon>
        <taxon>Cucumis</taxon>
    </lineage>
</organism>
<accession>A0A0A0LUS2</accession>
<dbReference type="Proteomes" id="UP000029981">
    <property type="component" value="Chromosome 1"/>
</dbReference>
<keyword evidence="3" id="KW-1185">Reference proteome</keyword>
<name>A0A0A0LUS2_CUCSA</name>
<dbReference type="Pfam" id="PF00501">
    <property type="entry name" value="AMP-binding"/>
    <property type="match status" value="1"/>
</dbReference>
<dbReference type="EMBL" id="CM002922">
    <property type="protein sequence ID" value="KGN63781.1"/>
    <property type="molecule type" value="Genomic_DNA"/>
</dbReference>
<evidence type="ECO:0000313" key="3">
    <source>
        <dbReference type="Proteomes" id="UP000029981"/>
    </source>
</evidence>
<reference evidence="2 3" key="1">
    <citation type="journal article" date="2009" name="Nat. Genet.">
        <title>The genome of the cucumber, Cucumis sativus L.</title>
        <authorList>
            <person name="Huang S."/>
            <person name="Li R."/>
            <person name="Zhang Z."/>
            <person name="Li L."/>
            <person name="Gu X."/>
            <person name="Fan W."/>
            <person name="Lucas W.J."/>
            <person name="Wang X."/>
            <person name="Xie B."/>
            <person name="Ni P."/>
            <person name="Ren Y."/>
            <person name="Zhu H."/>
            <person name="Li J."/>
            <person name="Lin K."/>
            <person name="Jin W."/>
            <person name="Fei Z."/>
            <person name="Li G."/>
            <person name="Staub J."/>
            <person name="Kilian A."/>
            <person name="van der Vossen E.A."/>
            <person name="Wu Y."/>
            <person name="Guo J."/>
            <person name="He J."/>
            <person name="Jia Z."/>
            <person name="Ren Y."/>
            <person name="Tian G."/>
            <person name="Lu Y."/>
            <person name="Ruan J."/>
            <person name="Qian W."/>
            <person name="Wang M."/>
            <person name="Huang Q."/>
            <person name="Li B."/>
            <person name="Xuan Z."/>
            <person name="Cao J."/>
            <person name="Asan"/>
            <person name="Wu Z."/>
            <person name="Zhang J."/>
            <person name="Cai Q."/>
            <person name="Bai Y."/>
            <person name="Zhao B."/>
            <person name="Han Y."/>
            <person name="Li Y."/>
            <person name="Li X."/>
            <person name="Wang S."/>
            <person name="Shi Q."/>
            <person name="Liu S."/>
            <person name="Cho W.K."/>
            <person name="Kim J.Y."/>
            <person name="Xu Y."/>
            <person name="Heller-Uszynska K."/>
            <person name="Miao H."/>
            <person name="Cheng Z."/>
            <person name="Zhang S."/>
            <person name="Wu J."/>
            <person name="Yang Y."/>
            <person name="Kang H."/>
            <person name="Li M."/>
            <person name="Liang H."/>
            <person name="Ren X."/>
            <person name="Shi Z."/>
            <person name="Wen M."/>
            <person name="Jian M."/>
            <person name="Yang H."/>
            <person name="Zhang G."/>
            <person name="Yang Z."/>
            <person name="Chen R."/>
            <person name="Liu S."/>
            <person name="Li J."/>
            <person name="Ma L."/>
            <person name="Liu H."/>
            <person name="Zhou Y."/>
            <person name="Zhao J."/>
            <person name="Fang X."/>
            <person name="Li G."/>
            <person name="Fang L."/>
            <person name="Li Y."/>
            <person name="Liu D."/>
            <person name="Zheng H."/>
            <person name="Zhang Y."/>
            <person name="Qin N."/>
            <person name="Li Z."/>
            <person name="Yang G."/>
            <person name="Yang S."/>
            <person name="Bolund L."/>
            <person name="Kristiansen K."/>
            <person name="Zheng H."/>
            <person name="Li S."/>
            <person name="Zhang X."/>
            <person name="Yang H."/>
            <person name="Wang J."/>
            <person name="Sun R."/>
            <person name="Zhang B."/>
            <person name="Jiang S."/>
            <person name="Wang J."/>
            <person name="Du Y."/>
            <person name="Li S."/>
        </authorList>
    </citation>
    <scope>NUCLEOTIDE SEQUENCE [LARGE SCALE GENOMIC DNA]</scope>
    <source>
        <strain evidence="3">cv. 9930</strain>
    </source>
</reference>
<dbReference type="STRING" id="3659.A0A0A0LUS2"/>
<dbReference type="PROSITE" id="PS00455">
    <property type="entry name" value="AMP_BINDING"/>
    <property type="match status" value="1"/>
</dbReference>
<dbReference type="KEGG" id="csv:101213902"/>
<evidence type="ECO:0000259" key="1">
    <source>
        <dbReference type="Pfam" id="PF00501"/>
    </source>
</evidence>
<dbReference type="PANTHER" id="PTHR44378">
    <property type="entry name" value="ACYL-ACTIVATING ENZYME 17, PEROXISOMAL-RELATED"/>
    <property type="match status" value="1"/>
</dbReference>
<dbReference type="Gene3D" id="3.40.50.12780">
    <property type="entry name" value="N-terminal domain of ligase-like"/>
    <property type="match status" value="1"/>
</dbReference>
<dbReference type="PANTHER" id="PTHR44378:SF2">
    <property type="entry name" value="ACYL-ACTIVATING ENZYME 17, PEROXISOMAL-RELATED"/>
    <property type="match status" value="1"/>
</dbReference>
<dbReference type="Gramene" id="KGN63781">
    <property type="protein sequence ID" value="KGN63781"/>
    <property type="gene ID" value="Csa_1G015740"/>
</dbReference>
<dbReference type="InterPro" id="IPR042099">
    <property type="entry name" value="ANL_N_sf"/>
</dbReference>
<reference evidence="2 3" key="4">
    <citation type="journal article" date="2011" name="BMC Genomics">
        <title>RNA-Seq improves annotation of protein-coding genes in the cucumber genome.</title>
        <authorList>
            <person name="Li Z."/>
            <person name="Zhang Z."/>
            <person name="Yan P."/>
            <person name="Huang S."/>
            <person name="Fei Z."/>
            <person name="Lin K."/>
        </authorList>
    </citation>
    <scope>NUCLEOTIDE SEQUENCE [LARGE SCALE GENOMIC DNA]</scope>
    <source>
        <strain evidence="3">cv. 9930</strain>
    </source>
</reference>
<dbReference type="Gene3D" id="3.30.300.30">
    <property type="match status" value="1"/>
</dbReference>